<proteinExistence type="predicted"/>
<dbReference type="EMBL" id="CM017696">
    <property type="protein sequence ID" value="TYH02639.1"/>
    <property type="molecule type" value="Genomic_DNA"/>
</dbReference>
<gene>
    <name evidence="1" type="ORF">ES288_A09G156800v1</name>
</gene>
<keyword evidence="2" id="KW-1185">Reference proteome</keyword>
<reference evidence="1 2" key="1">
    <citation type="submission" date="2019-06" db="EMBL/GenBank/DDBJ databases">
        <title>WGS assembly of Gossypium darwinii.</title>
        <authorList>
            <person name="Chen Z.J."/>
            <person name="Sreedasyam A."/>
            <person name="Ando A."/>
            <person name="Song Q."/>
            <person name="De L."/>
            <person name="Hulse-Kemp A."/>
            <person name="Ding M."/>
            <person name="Ye W."/>
            <person name="Kirkbride R."/>
            <person name="Jenkins J."/>
            <person name="Plott C."/>
            <person name="Lovell J."/>
            <person name="Lin Y.-M."/>
            <person name="Vaughn R."/>
            <person name="Liu B."/>
            <person name="Li W."/>
            <person name="Simpson S."/>
            <person name="Scheffler B."/>
            <person name="Saski C."/>
            <person name="Grover C."/>
            <person name="Hu G."/>
            <person name="Conover J."/>
            <person name="Carlson J."/>
            <person name="Shu S."/>
            <person name="Boston L."/>
            <person name="Williams M."/>
            <person name="Peterson D."/>
            <person name="Mcgee K."/>
            <person name="Jones D."/>
            <person name="Wendel J."/>
            <person name="Stelly D."/>
            <person name="Grimwood J."/>
            <person name="Schmutz J."/>
        </authorList>
    </citation>
    <scope>NUCLEOTIDE SEQUENCE [LARGE SCALE GENOMIC DNA]</scope>
    <source>
        <strain evidence="1">1808015.09</strain>
    </source>
</reference>
<sequence length="115" mass="12849">MGKKVLFFFFAKKTLTLISFFLKNPKLFLLPTVLFLPAANKANTKPSFASVTTNRGPENPSCEANREAVKLWRTRGMDYGRKHGARRTGIVRGVPKWGLRRGAAVQKGNLGFLKP</sequence>
<evidence type="ECO:0000313" key="1">
    <source>
        <dbReference type="EMBL" id="TYH02639.1"/>
    </source>
</evidence>
<dbReference type="AlphaFoldDB" id="A0A5D2FDJ7"/>
<organism evidence="1 2">
    <name type="scientific">Gossypium darwinii</name>
    <name type="common">Darwin's cotton</name>
    <name type="synonym">Gossypium barbadense var. darwinii</name>
    <dbReference type="NCBI Taxonomy" id="34276"/>
    <lineage>
        <taxon>Eukaryota</taxon>
        <taxon>Viridiplantae</taxon>
        <taxon>Streptophyta</taxon>
        <taxon>Embryophyta</taxon>
        <taxon>Tracheophyta</taxon>
        <taxon>Spermatophyta</taxon>
        <taxon>Magnoliopsida</taxon>
        <taxon>eudicotyledons</taxon>
        <taxon>Gunneridae</taxon>
        <taxon>Pentapetalae</taxon>
        <taxon>rosids</taxon>
        <taxon>malvids</taxon>
        <taxon>Malvales</taxon>
        <taxon>Malvaceae</taxon>
        <taxon>Malvoideae</taxon>
        <taxon>Gossypium</taxon>
    </lineage>
</organism>
<name>A0A5D2FDJ7_GOSDA</name>
<protein>
    <submittedName>
        <fullName evidence="1">Uncharacterized protein</fullName>
    </submittedName>
</protein>
<dbReference type="Proteomes" id="UP000323506">
    <property type="component" value="Chromosome A09"/>
</dbReference>
<accession>A0A5D2FDJ7</accession>
<evidence type="ECO:0000313" key="2">
    <source>
        <dbReference type="Proteomes" id="UP000323506"/>
    </source>
</evidence>